<evidence type="ECO:0008006" key="4">
    <source>
        <dbReference type="Google" id="ProtNLM"/>
    </source>
</evidence>
<evidence type="ECO:0000256" key="1">
    <source>
        <dbReference type="SAM" id="Coils"/>
    </source>
</evidence>
<evidence type="ECO:0000256" key="2">
    <source>
        <dbReference type="SAM" id="SignalP"/>
    </source>
</evidence>
<feature type="chain" id="PRO_5012962276" description="Lipoprotein" evidence="2">
    <location>
        <begin position="23"/>
        <end position="87"/>
    </location>
</feature>
<dbReference type="PROSITE" id="PS51257">
    <property type="entry name" value="PROKAR_LIPOPROTEIN"/>
    <property type="match status" value="1"/>
</dbReference>
<gene>
    <name evidence="3" type="ORF">KL86DPRO_11010</name>
</gene>
<feature type="signal peptide" evidence="2">
    <location>
        <begin position="1"/>
        <end position="22"/>
    </location>
</feature>
<proteinExistence type="predicted"/>
<feature type="coiled-coil region" evidence="1">
    <location>
        <begin position="34"/>
        <end position="68"/>
    </location>
</feature>
<organism evidence="3">
    <name type="scientific">uncultured delta proteobacterium</name>
    <dbReference type="NCBI Taxonomy" id="34034"/>
    <lineage>
        <taxon>Bacteria</taxon>
        <taxon>Deltaproteobacteria</taxon>
        <taxon>environmental samples</taxon>
    </lineage>
</organism>
<keyword evidence="2" id="KW-0732">Signal</keyword>
<name>A0A212J9V5_9DELT</name>
<keyword evidence="1" id="KW-0175">Coiled coil</keyword>
<accession>A0A212J9V5</accession>
<sequence>MVKKILALTVLMLLGTAGYASAACTVEEAQAKAMAFQQAAMAAAQKDAQKYQEAMTAMQKDLPELQKANNMDAMCKFYDDWTEKLQK</sequence>
<dbReference type="EMBL" id="FLUQ01000001">
    <property type="protein sequence ID" value="SBV96234.1"/>
    <property type="molecule type" value="Genomic_DNA"/>
</dbReference>
<reference evidence="3" key="1">
    <citation type="submission" date="2016-04" db="EMBL/GenBank/DDBJ databases">
        <authorList>
            <person name="Evans L.H."/>
            <person name="Alamgir A."/>
            <person name="Owens N."/>
            <person name="Weber N.D."/>
            <person name="Virtaneva K."/>
            <person name="Barbian K."/>
            <person name="Babar A."/>
            <person name="Rosenke K."/>
        </authorList>
    </citation>
    <scope>NUCLEOTIDE SEQUENCE</scope>
    <source>
        <strain evidence="3">86</strain>
    </source>
</reference>
<dbReference type="AlphaFoldDB" id="A0A212J9V5"/>
<protein>
    <recommendedName>
        <fullName evidence="4">Lipoprotein</fullName>
    </recommendedName>
</protein>
<evidence type="ECO:0000313" key="3">
    <source>
        <dbReference type="EMBL" id="SBV96234.1"/>
    </source>
</evidence>